<dbReference type="InterPro" id="IPR001264">
    <property type="entry name" value="Glyco_trans_51"/>
</dbReference>
<evidence type="ECO:0000256" key="7">
    <source>
        <dbReference type="ARBA" id="ARBA00034000"/>
    </source>
</evidence>
<dbReference type="InterPro" id="IPR005543">
    <property type="entry name" value="PASTA_dom"/>
</dbReference>
<keyword evidence="4" id="KW-0808">Transferase</keyword>
<dbReference type="PROSITE" id="PS51178">
    <property type="entry name" value="PASTA"/>
    <property type="match status" value="1"/>
</dbReference>
<evidence type="ECO:0000256" key="9">
    <source>
        <dbReference type="SAM" id="MobiDB-lite"/>
    </source>
</evidence>
<keyword evidence="12" id="KW-1185">Reference proteome</keyword>
<dbReference type="Gene3D" id="3.30.10.20">
    <property type="match status" value="2"/>
</dbReference>
<evidence type="ECO:0000259" key="10">
    <source>
        <dbReference type="PROSITE" id="PS51178"/>
    </source>
</evidence>
<dbReference type="InterPro" id="IPR023346">
    <property type="entry name" value="Lysozyme-like_dom_sf"/>
</dbReference>
<dbReference type="GO" id="GO:0008658">
    <property type="term" value="F:penicillin binding"/>
    <property type="evidence" value="ECO:0007669"/>
    <property type="project" value="InterPro"/>
</dbReference>
<dbReference type="PANTHER" id="PTHR32282:SF33">
    <property type="entry name" value="PEPTIDOGLYCAN GLYCOSYLTRANSFERASE"/>
    <property type="match status" value="1"/>
</dbReference>
<keyword evidence="1 11" id="KW-0121">Carboxypeptidase</keyword>
<feature type="compositionally biased region" description="Polar residues" evidence="9">
    <location>
        <begin position="820"/>
        <end position="831"/>
    </location>
</feature>
<dbReference type="PANTHER" id="PTHR32282">
    <property type="entry name" value="BINDING PROTEIN TRANSPEPTIDASE, PUTATIVE-RELATED"/>
    <property type="match status" value="1"/>
</dbReference>
<dbReference type="CDD" id="cd06577">
    <property type="entry name" value="PASTA_pknB"/>
    <property type="match status" value="2"/>
</dbReference>
<evidence type="ECO:0000256" key="6">
    <source>
        <dbReference type="ARBA" id="ARBA00023268"/>
    </source>
</evidence>
<evidence type="ECO:0000313" key="11">
    <source>
        <dbReference type="EMBL" id="NIH55233.1"/>
    </source>
</evidence>
<dbReference type="Proteomes" id="UP000541033">
    <property type="component" value="Unassembled WGS sequence"/>
</dbReference>
<comment type="catalytic activity">
    <reaction evidence="7">
        <text>Preferential cleavage: (Ac)2-L-Lys-D-Ala-|-D-Ala. Also transpeptidation of peptidyl-alanyl moieties that are N-acyl substituents of D-alanine.</text>
        <dbReference type="EC" id="3.4.16.4"/>
    </reaction>
</comment>
<proteinExistence type="predicted"/>
<dbReference type="EMBL" id="JAAMOX010000003">
    <property type="protein sequence ID" value="NIH55233.1"/>
    <property type="molecule type" value="Genomic_DNA"/>
</dbReference>
<dbReference type="GO" id="GO:0009252">
    <property type="term" value="P:peptidoglycan biosynthetic process"/>
    <property type="evidence" value="ECO:0007669"/>
    <property type="project" value="TreeGrafter"/>
</dbReference>
<dbReference type="InterPro" id="IPR012338">
    <property type="entry name" value="Beta-lactam/transpept-like"/>
</dbReference>
<evidence type="ECO:0000256" key="8">
    <source>
        <dbReference type="ARBA" id="ARBA00049902"/>
    </source>
</evidence>
<protein>
    <submittedName>
        <fullName evidence="11">Membrane peptidoglycan carboxypeptidase</fullName>
    </submittedName>
</protein>
<dbReference type="SMART" id="SM00740">
    <property type="entry name" value="PASTA"/>
    <property type="match status" value="2"/>
</dbReference>
<evidence type="ECO:0000256" key="2">
    <source>
        <dbReference type="ARBA" id="ARBA00022670"/>
    </source>
</evidence>
<dbReference type="GO" id="GO:0009002">
    <property type="term" value="F:serine-type D-Ala-D-Ala carboxypeptidase activity"/>
    <property type="evidence" value="ECO:0007669"/>
    <property type="project" value="UniProtKB-EC"/>
</dbReference>
<comment type="caution">
    <text evidence="11">The sequence shown here is derived from an EMBL/GenBank/DDBJ whole genome shotgun (WGS) entry which is preliminary data.</text>
</comment>
<name>A0A7X5R3Z1_9MICO</name>
<organism evidence="11 12">
    <name type="scientific">Lysinibacter cavernae</name>
    <dbReference type="NCBI Taxonomy" id="1640652"/>
    <lineage>
        <taxon>Bacteria</taxon>
        <taxon>Bacillati</taxon>
        <taxon>Actinomycetota</taxon>
        <taxon>Actinomycetes</taxon>
        <taxon>Micrococcales</taxon>
        <taxon>Microbacteriaceae</taxon>
        <taxon>Lysinibacter</taxon>
    </lineage>
</organism>
<dbReference type="Gene3D" id="3.40.710.10">
    <property type="entry name" value="DD-peptidase/beta-lactamase superfamily"/>
    <property type="match status" value="1"/>
</dbReference>
<dbReference type="Pfam" id="PF03793">
    <property type="entry name" value="PASTA"/>
    <property type="match status" value="2"/>
</dbReference>
<comment type="catalytic activity">
    <reaction evidence="8">
        <text>[GlcNAc-(1-&gt;4)-Mur2Ac(oyl-L-Ala-gamma-D-Glu-L-Lys-D-Ala-D-Ala)](n)-di-trans,octa-cis-undecaprenyl diphosphate + beta-D-GlcNAc-(1-&gt;4)-Mur2Ac(oyl-L-Ala-gamma-D-Glu-L-Lys-D-Ala-D-Ala)-di-trans,octa-cis-undecaprenyl diphosphate = [GlcNAc-(1-&gt;4)-Mur2Ac(oyl-L-Ala-gamma-D-Glu-L-Lys-D-Ala-D-Ala)](n+1)-di-trans,octa-cis-undecaprenyl diphosphate + di-trans,octa-cis-undecaprenyl diphosphate + H(+)</text>
        <dbReference type="Rhea" id="RHEA:23708"/>
        <dbReference type="Rhea" id="RHEA-COMP:9602"/>
        <dbReference type="Rhea" id="RHEA-COMP:9603"/>
        <dbReference type="ChEBI" id="CHEBI:15378"/>
        <dbReference type="ChEBI" id="CHEBI:58405"/>
        <dbReference type="ChEBI" id="CHEBI:60033"/>
        <dbReference type="ChEBI" id="CHEBI:78435"/>
        <dbReference type="EC" id="2.4.99.28"/>
    </reaction>
</comment>
<dbReference type="InterPro" id="IPR036950">
    <property type="entry name" value="PBP_transglycosylase"/>
</dbReference>
<evidence type="ECO:0000256" key="5">
    <source>
        <dbReference type="ARBA" id="ARBA00022801"/>
    </source>
</evidence>
<dbReference type="InterPro" id="IPR001460">
    <property type="entry name" value="PCN-bd_Tpept"/>
</dbReference>
<reference evidence="11 12" key="1">
    <citation type="submission" date="2020-02" db="EMBL/GenBank/DDBJ databases">
        <title>Sequencing the genomes of 1000 actinobacteria strains.</title>
        <authorList>
            <person name="Klenk H.-P."/>
        </authorList>
    </citation>
    <scope>NUCLEOTIDE SEQUENCE [LARGE SCALE GENOMIC DNA]</scope>
    <source>
        <strain evidence="11 12">DSM 27960</strain>
    </source>
</reference>
<evidence type="ECO:0000256" key="4">
    <source>
        <dbReference type="ARBA" id="ARBA00022679"/>
    </source>
</evidence>
<accession>A0A7X5R3Z1</accession>
<dbReference type="SUPFAM" id="SSF56601">
    <property type="entry name" value="beta-lactamase/transpeptidase-like"/>
    <property type="match status" value="1"/>
</dbReference>
<keyword evidence="5" id="KW-0378">Hydrolase</keyword>
<keyword evidence="2" id="KW-0645">Protease</keyword>
<sequence>MTASRPTSQRAKKGRSRTVRSRTFSGALGGVLGVVAMSAIAGVLVTASVVPVVALTSRAADSTIDIFNNMPEYLAIGELAQPSTLYAKSGEDWVPYATFYDQDRVEKSYDEISPFVKDAVVAVEDPRFFDHGGVDLIAMTRSLVRNATTNTLSGASTITMQYVKNVLVQQAEAIPDEEESKEAYKNATRTDADRKLKEMKLAIGIEKEYGKDQILQGYLNIALFGRKIYGIESAARYYYNTTSADLTLEQAASLVAIVNNPSQLQIDIEENIPANKARRDRILGDMLDHQKITQDQYDAAIATEVLPQITPKETGCTTAGDGVLSFFCDYVTRVIKNDPSFGNSAEERWFKFKRGGLKIYTTIDLDLQAAAHQAMVENVAATLPGIDVGATAVSVEVGTGRVLAMTQNRPFAENDEFIAANPGYTAINYNTDIEYGGSSGFQVGSTYKAFTLAEWIRTGHSLNEIVNTSGRTVDMKTFKDRCKADGVAGFEMFTFKNASGGDGGNRTALSAMANSLNGGFISMAQKMDVCDITELAEKMGVHRAADRPIDNPDYDKGRHLTGNLSSVFGGTDEIAPITMALAYSGFLGNGTVCTAMPIDRITNAADEEQTFTKSTCTQAIEPRVAAGVAYALKYDVTNGIAPHARSAIGIPHGAKTGTTDFTVDNWTVGGSTKVSTAVWTGNVTGKVDTNPYNLPNAGKVIWPAVMNAADLKYGGDDFPTADSTVLVAKTTPVPGTAGKSFEESKALLESLGFTTTDGGIEDSNQPNGTVSRTDPAAGAAAVAGSNIVIYRSNASMLTVPEVSGSYSDIVQALRNAGFTTTPKASCESGSGSVPKDENKRKVVGSSPAAGEMSKKDGQITLLVECS</sequence>
<gene>
    <name evidence="11" type="ORF">FHX76_003148</name>
</gene>
<keyword evidence="6" id="KW-0511">Multifunctional enzyme</keyword>
<dbReference type="Pfam" id="PF00912">
    <property type="entry name" value="Transgly"/>
    <property type="match status" value="1"/>
</dbReference>
<dbReference type="AlphaFoldDB" id="A0A7X5R3Z1"/>
<keyword evidence="3" id="KW-0328">Glycosyltransferase</keyword>
<evidence type="ECO:0000256" key="3">
    <source>
        <dbReference type="ARBA" id="ARBA00022676"/>
    </source>
</evidence>
<dbReference type="RefSeq" id="WP_167152240.1">
    <property type="nucleotide sequence ID" value="NZ_JAAMOX010000003.1"/>
</dbReference>
<dbReference type="GO" id="GO:0030288">
    <property type="term" value="C:outer membrane-bounded periplasmic space"/>
    <property type="evidence" value="ECO:0007669"/>
    <property type="project" value="TreeGrafter"/>
</dbReference>
<feature type="domain" description="PASTA" evidence="10">
    <location>
        <begin position="729"/>
        <end position="793"/>
    </location>
</feature>
<feature type="region of interest" description="Disordered" evidence="9">
    <location>
        <begin position="820"/>
        <end position="855"/>
    </location>
</feature>
<dbReference type="GO" id="GO:0008955">
    <property type="term" value="F:peptidoglycan glycosyltransferase activity"/>
    <property type="evidence" value="ECO:0007669"/>
    <property type="project" value="UniProtKB-EC"/>
</dbReference>
<dbReference type="Pfam" id="PF00905">
    <property type="entry name" value="Transpeptidase"/>
    <property type="match status" value="1"/>
</dbReference>
<dbReference type="InterPro" id="IPR050396">
    <property type="entry name" value="Glycosyltr_51/Transpeptidase"/>
</dbReference>
<dbReference type="Gene3D" id="1.10.3810.10">
    <property type="entry name" value="Biosynthetic peptidoglycan transglycosylase-like"/>
    <property type="match status" value="1"/>
</dbReference>
<evidence type="ECO:0000256" key="1">
    <source>
        <dbReference type="ARBA" id="ARBA00022645"/>
    </source>
</evidence>
<dbReference type="SUPFAM" id="SSF53955">
    <property type="entry name" value="Lysozyme-like"/>
    <property type="match status" value="1"/>
</dbReference>
<dbReference type="GO" id="GO:0006508">
    <property type="term" value="P:proteolysis"/>
    <property type="evidence" value="ECO:0007669"/>
    <property type="project" value="UniProtKB-KW"/>
</dbReference>
<evidence type="ECO:0000313" key="12">
    <source>
        <dbReference type="Proteomes" id="UP000541033"/>
    </source>
</evidence>